<feature type="transmembrane region" description="Helical" evidence="1">
    <location>
        <begin position="78"/>
        <end position="97"/>
    </location>
</feature>
<accession>A0ABR2JFS2</accession>
<organism evidence="2 3">
    <name type="scientific">Tritrichomonas musculus</name>
    <dbReference type="NCBI Taxonomy" id="1915356"/>
    <lineage>
        <taxon>Eukaryota</taxon>
        <taxon>Metamonada</taxon>
        <taxon>Parabasalia</taxon>
        <taxon>Tritrichomonadida</taxon>
        <taxon>Tritrichomonadidae</taxon>
        <taxon>Tritrichomonas</taxon>
    </lineage>
</organism>
<evidence type="ECO:0000313" key="2">
    <source>
        <dbReference type="EMBL" id="KAK8876296.1"/>
    </source>
</evidence>
<sequence>MPPSYPLVRNQTKESIAKFFLSFGHVFKVFLIIVICITYGNRKLIGKATILLFFSMIYNTLLKQIFKVPLYPHLGEGYAFPSGHMHAFGLFYGYFFIHSKNPVFKVFTSIIIVGISISLVYMRYHHAFDVFGAVVFFVVELFIDDYIVHNYGEKIDLLVILSICVISTFGLFLEMHEIQFHIWLALYGMVGIILAFFVIKNSGYQNFLQKSLSLAITLTLNKFLTDFWKRCDFKRSYVSQLIYLFVPLIIIGTLKVCQRVSLPRTFFDDWPIFRN</sequence>
<dbReference type="Gene3D" id="1.20.144.10">
    <property type="entry name" value="Phosphatidic acid phosphatase type 2/haloperoxidase"/>
    <property type="match status" value="1"/>
</dbReference>
<feature type="transmembrane region" description="Helical" evidence="1">
    <location>
        <begin position="104"/>
        <end position="124"/>
    </location>
</feature>
<proteinExistence type="predicted"/>
<keyword evidence="1" id="KW-0812">Transmembrane</keyword>
<gene>
    <name evidence="2" type="ORF">M9Y10_006491</name>
</gene>
<dbReference type="Proteomes" id="UP001470230">
    <property type="component" value="Unassembled WGS sequence"/>
</dbReference>
<reference evidence="2 3" key="1">
    <citation type="submission" date="2024-04" db="EMBL/GenBank/DDBJ databases">
        <title>Tritrichomonas musculus Genome.</title>
        <authorList>
            <person name="Alves-Ferreira E."/>
            <person name="Grigg M."/>
            <person name="Lorenzi H."/>
            <person name="Galac M."/>
        </authorList>
    </citation>
    <scope>NUCLEOTIDE SEQUENCE [LARGE SCALE GENOMIC DNA]</scope>
    <source>
        <strain evidence="2 3">EAF2021</strain>
    </source>
</reference>
<feature type="transmembrane region" description="Helical" evidence="1">
    <location>
        <begin position="155"/>
        <end position="172"/>
    </location>
</feature>
<keyword evidence="1" id="KW-1133">Transmembrane helix</keyword>
<dbReference type="SUPFAM" id="SSF48317">
    <property type="entry name" value="Acid phosphatase/Vanadium-dependent haloperoxidase"/>
    <property type="match status" value="1"/>
</dbReference>
<protein>
    <recommendedName>
        <fullName evidence="4">PAP2 superfamily protein</fullName>
    </recommendedName>
</protein>
<evidence type="ECO:0000313" key="3">
    <source>
        <dbReference type="Proteomes" id="UP001470230"/>
    </source>
</evidence>
<keyword evidence="3" id="KW-1185">Reference proteome</keyword>
<evidence type="ECO:0008006" key="4">
    <source>
        <dbReference type="Google" id="ProtNLM"/>
    </source>
</evidence>
<evidence type="ECO:0000256" key="1">
    <source>
        <dbReference type="SAM" id="Phobius"/>
    </source>
</evidence>
<feature type="transmembrane region" description="Helical" evidence="1">
    <location>
        <begin position="48"/>
        <end position="66"/>
    </location>
</feature>
<feature type="transmembrane region" description="Helical" evidence="1">
    <location>
        <begin position="240"/>
        <end position="257"/>
    </location>
</feature>
<keyword evidence="1" id="KW-0472">Membrane</keyword>
<feature type="transmembrane region" description="Helical" evidence="1">
    <location>
        <begin position="20"/>
        <end position="41"/>
    </location>
</feature>
<dbReference type="InterPro" id="IPR036938">
    <property type="entry name" value="PAP2/HPO_sf"/>
</dbReference>
<feature type="transmembrane region" description="Helical" evidence="1">
    <location>
        <begin position="178"/>
        <end position="199"/>
    </location>
</feature>
<name>A0ABR2JFS2_9EUKA</name>
<comment type="caution">
    <text evidence="2">The sequence shown here is derived from an EMBL/GenBank/DDBJ whole genome shotgun (WGS) entry which is preliminary data.</text>
</comment>
<dbReference type="EMBL" id="JAPFFF010000012">
    <property type="protein sequence ID" value="KAK8876296.1"/>
    <property type="molecule type" value="Genomic_DNA"/>
</dbReference>